<name>A0A2T2WUV5_9FIRM</name>
<keyword evidence="2" id="KW-1133">Transmembrane helix</keyword>
<evidence type="ECO:0000256" key="1">
    <source>
        <dbReference type="SAM" id="Coils"/>
    </source>
</evidence>
<accession>A0A2T2WUV5</accession>
<proteinExistence type="predicted"/>
<organism evidence="3 4">
    <name type="scientific">Sulfobacillus benefaciens</name>
    <dbReference type="NCBI Taxonomy" id="453960"/>
    <lineage>
        <taxon>Bacteria</taxon>
        <taxon>Bacillati</taxon>
        <taxon>Bacillota</taxon>
        <taxon>Clostridia</taxon>
        <taxon>Eubacteriales</taxon>
        <taxon>Clostridiales Family XVII. Incertae Sedis</taxon>
        <taxon>Sulfobacillus</taxon>
    </lineage>
</organism>
<reference evidence="3 4" key="1">
    <citation type="journal article" date="2014" name="BMC Genomics">
        <title>Comparison of environmental and isolate Sulfobacillus genomes reveals diverse carbon, sulfur, nitrogen, and hydrogen metabolisms.</title>
        <authorList>
            <person name="Justice N.B."/>
            <person name="Norman A."/>
            <person name="Brown C.T."/>
            <person name="Singh A."/>
            <person name="Thomas B.C."/>
            <person name="Banfield J.F."/>
        </authorList>
    </citation>
    <scope>NUCLEOTIDE SEQUENCE [LARGE SCALE GENOMIC DNA]</scope>
    <source>
        <strain evidence="3">AMDSBA4</strain>
    </source>
</reference>
<keyword evidence="2" id="KW-0472">Membrane</keyword>
<dbReference type="EMBL" id="PXYW01000138">
    <property type="protein sequence ID" value="PSR26003.1"/>
    <property type="molecule type" value="Genomic_DNA"/>
</dbReference>
<feature type="transmembrane region" description="Helical" evidence="2">
    <location>
        <begin position="6"/>
        <end position="27"/>
    </location>
</feature>
<protein>
    <submittedName>
        <fullName evidence="3">Uncharacterized protein</fullName>
    </submittedName>
</protein>
<gene>
    <name evidence="3" type="ORF">C7B46_20385</name>
</gene>
<sequence>MTLHLGTIAISIGGSLTLSFAGVLSFWQWWLKKKISARVDEETQKNLAEFHQSLDKEQRRFQNELDKKLEDHKSMLQRASSEAQFDYQRRIQDFNFYASRKHETYPEVYKKILEAESNLLQIYGVKYYPDFNQWSANEIEQNLSESRVPQVQITSIIQIWNANKQKAIQELTNLYNRIEKNRAYDSFFLAKNTWLLSSLYLSENANKLCEVLFQNLASYMALIQYPSSNGSHQRQQFEQVIKNQMDKISTLFKKELSAGYYNEESPPEERQ</sequence>
<comment type="caution">
    <text evidence="3">The sequence shown here is derived from an EMBL/GenBank/DDBJ whole genome shotgun (WGS) entry which is preliminary data.</text>
</comment>
<dbReference type="AlphaFoldDB" id="A0A2T2WUV5"/>
<evidence type="ECO:0000313" key="4">
    <source>
        <dbReference type="Proteomes" id="UP000242972"/>
    </source>
</evidence>
<keyword evidence="2" id="KW-0812">Transmembrane</keyword>
<feature type="coiled-coil region" evidence="1">
    <location>
        <begin position="51"/>
        <end position="82"/>
    </location>
</feature>
<evidence type="ECO:0000313" key="3">
    <source>
        <dbReference type="EMBL" id="PSR26003.1"/>
    </source>
</evidence>
<keyword evidence="1" id="KW-0175">Coiled coil</keyword>
<dbReference type="Proteomes" id="UP000242972">
    <property type="component" value="Unassembled WGS sequence"/>
</dbReference>
<evidence type="ECO:0000256" key="2">
    <source>
        <dbReference type="SAM" id="Phobius"/>
    </source>
</evidence>